<evidence type="ECO:0008006" key="4">
    <source>
        <dbReference type="Google" id="ProtNLM"/>
    </source>
</evidence>
<accession>A0A348AKG3</accession>
<name>A0A348AKG3_9FIRM</name>
<dbReference type="EMBL" id="AP018449">
    <property type="protein sequence ID" value="BBB91561.1"/>
    <property type="molecule type" value="Genomic_DNA"/>
</dbReference>
<evidence type="ECO:0000313" key="2">
    <source>
        <dbReference type="EMBL" id="BBB91561.1"/>
    </source>
</evidence>
<gene>
    <name evidence="2" type="ORF">MAMMFC1_02245</name>
</gene>
<evidence type="ECO:0000313" key="3">
    <source>
        <dbReference type="Proteomes" id="UP000276437"/>
    </source>
</evidence>
<evidence type="ECO:0000256" key="1">
    <source>
        <dbReference type="SAM" id="SignalP"/>
    </source>
</evidence>
<feature type="chain" id="PRO_5016841099" description="Exopolysaccharide biosynthesis protein YbjH" evidence="1">
    <location>
        <begin position="21"/>
        <end position="209"/>
    </location>
</feature>
<reference evidence="2 3" key="1">
    <citation type="journal article" date="2018" name="Int. J. Syst. Evol. Microbiol.">
        <title>Methylomusa anaerophila gen. nov., sp. nov., an anaerobic methanol-utilizing bacterium isolated from a microbial fuel cell.</title>
        <authorList>
            <person name="Amano N."/>
            <person name="Yamamuro A."/>
            <person name="Miyahara M."/>
            <person name="Kouzuma A."/>
            <person name="Abe T."/>
            <person name="Watanabe K."/>
        </authorList>
    </citation>
    <scope>NUCLEOTIDE SEQUENCE [LARGE SCALE GENOMIC DNA]</scope>
    <source>
        <strain evidence="2 3">MMFC1</strain>
    </source>
</reference>
<protein>
    <recommendedName>
        <fullName evidence="4">Exopolysaccharide biosynthesis protein YbjH</fullName>
    </recommendedName>
</protein>
<dbReference type="OrthoDB" id="3034544at2"/>
<sequence length="209" mass="22527">MKKAVLAALCTLCTAVPVYAAPSINGSTGLINTPSADVMREGQFSLGYYHLQDGGVGTFNTQLMRNLEIGVAGFRYDNSSAKENQTYFNAKLNLAPETVLTPGLSVGVEDITNEDERSYYAAASKALPFGFRIHAGVGNGRYDGMFASLEKTINPIAITGSDMFPATSLIAEWDGKRMNYGARMSIVPGLKVDAGIRNHDTYFGISFTR</sequence>
<dbReference type="Proteomes" id="UP000276437">
    <property type="component" value="Chromosome"/>
</dbReference>
<keyword evidence="3" id="KW-1185">Reference proteome</keyword>
<organism evidence="2 3">
    <name type="scientific">Methylomusa anaerophila</name>
    <dbReference type="NCBI Taxonomy" id="1930071"/>
    <lineage>
        <taxon>Bacteria</taxon>
        <taxon>Bacillati</taxon>
        <taxon>Bacillota</taxon>
        <taxon>Negativicutes</taxon>
        <taxon>Selenomonadales</taxon>
        <taxon>Sporomusaceae</taxon>
        <taxon>Methylomusa</taxon>
    </lineage>
</organism>
<keyword evidence="1" id="KW-0732">Signal</keyword>
<dbReference type="Pfam" id="PF06082">
    <property type="entry name" value="YjbH"/>
    <property type="match status" value="1"/>
</dbReference>
<proteinExistence type="predicted"/>
<dbReference type="RefSeq" id="WP_126308561.1">
    <property type="nucleotide sequence ID" value="NZ_AP018449.1"/>
</dbReference>
<dbReference type="InterPro" id="IPR010344">
    <property type="entry name" value="YbjH"/>
</dbReference>
<dbReference type="AlphaFoldDB" id="A0A348AKG3"/>
<dbReference type="KEGG" id="mana:MAMMFC1_02245"/>
<feature type="signal peptide" evidence="1">
    <location>
        <begin position="1"/>
        <end position="20"/>
    </location>
</feature>